<evidence type="ECO:0000256" key="3">
    <source>
        <dbReference type="ARBA" id="ARBA00023163"/>
    </source>
</evidence>
<keyword evidence="3" id="KW-0804">Transcription</keyword>
<evidence type="ECO:0000313" key="7">
    <source>
        <dbReference type="Proteomes" id="UP000000323"/>
    </source>
</evidence>
<organism evidence="6 7">
    <name type="scientific">Thermobaculum terrenum (strain ATCC BAA-798 / CCMEE 7001 / YNP1)</name>
    <dbReference type="NCBI Taxonomy" id="525904"/>
    <lineage>
        <taxon>Bacteria</taxon>
        <taxon>Bacillati</taxon>
        <taxon>Chloroflexota</taxon>
        <taxon>Chloroflexia</taxon>
        <taxon>Candidatus Thermobaculales</taxon>
        <taxon>Candidatus Thermobaculaceae</taxon>
        <taxon>Thermobaculum</taxon>
    </lineage>
</organism>
<dbReference type="PANTHER" id="PTHR24567:SF28">
    <property type="entry name" value="LISTERIOLYSIN REGULATORY PROTEIN"/>
    <property type="match status" value="1"/>
</dbReference>
<dbReference type="Proteomes" id="UP000000323">
    <property type="component" value="Chromosome 2"/>
</dbReference>
<dbReference type="PANTHER" id="PTHR24567">
    <property type="entry name" value="CRP FAMILY TRANSCRIPTIONAL REGULATORY PROTEIN"/>
    <property type="match status" value="1"/>
</dbReference>
<dbReference type="InterPro" id="IPR036388">
    <property type="entry name" value="WH-like_DNA-bd_sf"/>
</dbReference>
<dbReference type="KEGG" id="ttr:Tter_2020"/>
<dbReference type="GO" id="GO:0003677">
    <property type="term" value="F:DNA binding"/>
    <property type="evidence" value="ECO:0007669"/>
    <property type="project" value="UniProtKB-KW"/>
</dbReference>
<dbReference type="InterPro" id="IPR000595">
    <property type="entry name" value="cNMP-bd_dom"/>
</dbReference>
<dbReference type="eggNOG" id="COG0664">
    <property type="taxonomic scope" value="Bacteria"/>
</dbReference>
<dbReference type="RefSeq" id="WP_012875955.1">
    <property type="nucleotide sequence ID" value="NC_013526.1"/>
</dbReference>
<protein>
    <submittedName>
        <fullName evidence="6">Transcriptional regulator, Crp/Fnr family</fullName>
    </submittedName>
</protein>
<feature type="domain" description="Cyclic nucleotide-binding" evidence="4">
    <location>
        <begin position="27"/>
        <end position="147"/>
    </location>
</feature>
<dbReference type="EMBL" id="CP001826">
    <property type="protein sequence ID" value="ACZ42924.1"/>
    <property type="molecule type" value="Genomic_DNA"/>
</dbReference>
<proteinExistence type="predicted"/>
<dbReference type="SMART" id="SM00100">
    <property type="entry name" value="cNMP"/>
    <property type="match status" value="1"/>
</dbReference>
<dbReference type="STRING" id="525904.Tter_2020"/>
<dbReference type="Gene3D" id="2.60.120.10">
    <property type="entry name" value="Jelly Rolls"/>
    <property type="match status" value="1"/>
</dbReference>
<dbReference type="PROSITE" id="PS50042">
    <property type="entry name" value="CNMP_BINDING_3"/>
    <property type="match status" value="1"/>
</dbReference>
<evidence type="ECO:0000259" key="4">
    <source>
        <dbReference type="PROSITE" id="PS50042"/>
    </source>
</evidence>
<dbReference type="GO" id="GO:0003700">
    <property type="term" value="F:DNA-binding transcription factor activity"/>
    <property type="evidence" value="ECO:0007669"/>
    <property type="project" value="TreeGrafter"/>
</dbReference>
<dbReference type="PROSITE" id="PS51063">
    <property type="entry name" value="HTH_CRP_2"/>
    <property type="match status" value="1"/>
</dbReference>
<dbReference type="SUPFAM" id="SSF46785">
    <property type="entry name" value="Winged helix' DNA-binding domain"/>
    <property type="match status" value="1"/>
</dbReference>
<dbReference type="InterPro" id="IPR012318">
    <property type="entry name" value="HTH_CRP"/>
</dbReference>
<dbReference type="AlphaFoldDB" id="D1CGQ3"/>
<keyword evidence="1" id="KW-0805">Transcription regulation</keyword>
<dbReference type="Pfam" id="PF13545">
    <property type="entry name" value="HTH_Crp_2"/>
    <property type="match status" value="1"/>
</dbReference>
<dbReference type="InterPro" id="IPR050397">
    <property type="entry name" value="Env_Response_Regulators"/>
</dbReference>
<gene>
    <name evidence="6" type="ordered locus">Tter_2020</name>
</gene>
<dbReference type="Gene3D" id="1.10.10.10">
    <property type="entry name" value="Winged helix-like DNA-binding domain superfamily/Winged helix DNA-binding domain"/>
    <property type="match status" value="1"/>
</dbReference>
<dbReference type="SMART" id="SM00419">
    <property type="entry name" value="HTH_CRP"/>
    <property type="match status" value="1"/>
</dbReference>
<accession>D1CGQ3</accession>
<feature type="domain" description="HTH crp-type" evidence="5">
    <location>
        <begin position="161"/>
        <end position="228"/>
    </location>
</feature>
<dbReference type="InterPro" id="IPR036390">
    <property type="entry name" value="WH_DNA-bd_sf"/>
</dbReference>
<name>D1CGQ3_THET1</name>
<keyword evidence="2" id="KW-0238">DNA-binding</keyword>
<reference evidence="7" key="1">
    <citation type="journal article" date="2010" name="Stand. Genomic Sci.">
        <title>Complete genome sequence of 'Thermobaculum terrenum' type strain (YNP1).</title>
        <authorList>
            <person name="Kiss H."/>
            <person name="Cleland D."/>
            <person name="Lapidus A."/>
            <person name="Lucas S."/>
            <person name="Glavina Del Rio T."/>
            <person name="Nolan M."/>
            <person name="Tice H."/>
            <person name="Han C."/>
            <person name="Goodwin L."/>
            <person name="Pitluck S."/>
            <person name="Liolios K."/>
            <person name="Ivanova N."/>
            <person name="Mavromatis K."/>
            <person name="Ovchinnikova G."/>
            <person name="Pati A."/>
            <person name="Chen A."/>
            <person name="Palaniappan K."/>
            <person name="Land M."/>
            <person name="Hauser L."/>
            <person name="Chang Y."/>
            <person name="Jeffries C."/>
            <person name="Lu M."/>
            <person name="Brettin T."/>
            <person name="Detter J."/>
            <person name="Goker M."/>
            <person name="Tindall B."/>
            <person name="Beck B."/>
            <person name="McDermott T."/>
            <person name="Woyke T."/>
            <person name="Bristow J."/>
            <person name="Eisen J."/>
            <person name="Markowitz V."/>
            <person name="Hugenholtz P."/>
            <person name="Kyrpides N."/>
            <person name="Klenk H."/>
            <person name="Cheng J."/>
        </authorList>
    </citation>
    <scope>NUCLEOTIDE SEQUENCE [LARGE SCALE GENOMIC DNA]</scope>
    <source>
        <strain evidence="7">ATCC BAA-798 / YNP1</strain>
    </source>
</reference>
<evidence type="ECO:0000259" key="5">
    <source>
        <dbReference type="PROSITE" id="PS51063"/>
    </source>
</evidence>
<dbReference type="CDD" id="cd00038">
    <property type="entry name" value="CAP_ED"/>
    <property type="match status" value="1"/>
</dbReference>
<dbReference type="InterPro" id="IPR018490">
    <property type="entry name" value="cNMP-bd_dom_sf"/>
</dbReference>
<dbReference type="HOGENOM" id="CLU_075053_3_1_0"/>
<evidence type="ECO:0000256" key="2">
    <source>
        <dbReference type="ARBA" id="ARBA00023125"/>
    </source>
</evidence>
<evidence type="ECO:0000256" key="1">
    <source>
        <dbReference type="ARBA" id="ARBA00023015"/>
    </source>
</evidence>
<dbReference type="InterPro" id="IPR014710">
    <property type="entry name" value="RmlC-like_jellyroll"/>
</dbReference>
<dbReference type="SUPFAM" id="SSF51206">
    <property type="entry name" value="cAMP-binding domain-like"/>
    <property type="match status" value="1"/>
</dbReference>
<evidence type="ECO:0000313" key="6">
    <source>
        <dbReference type="EMBL" id="ACZ42924.1"/>
    </source>
</evidence>
<sequence length="239" mass="26839">MAKPATIHTPPSWTLEARRSLLREVPLFAGLSEETVASVAQRLMPRRYLRGEMIFARGMPADAFNLLAEGKVKIVRETEEGRQVILRLIEPKQMFGVSGGWGEMLYPASAYALEDSVVLRLAAWEFNRLLSTHPDLAMSVIRDLGRRLRQAEERILELQTVGVECRLARALLRMLEDSPDGVTINLSRQDLADLTGTTLSTTSRILSSWHRRGIVLAGRERVRVVDLDELEGIALRPSQ</sequence>
<dbReference type="Pfam" id="PF00027">
    <property type="entry name" value="cNMP_binding"/>
    <property type="match status" value="1"/>
</dbReference>
<dbReference type="GO" id="GO:0005829">
    <property type="term" value="C:cytosol"/>
    <property type="evidence" value="ECO:0007669"/>
    <property type="project" value="TreeGrafter"/>
</dbReference>
<keyword evidence="7" id="KW-1185">Reference proteome</keyword>
<dbReference type="PRINTS" id="PR00034">
    <property type="entry name" value="HTHCRP"/>
</dbReference>